<keyword evidence="3" id="KW-0378">Hydrolase</keyword>
<gene>
    <name evidence="3" type="ORF">CLHOM_35300</name>
</gene>
<proteinExistence type="predicted"/>
<dbReference type="InterPro" id="IPR001466">
    <property type="entry name" value="Beta-lactam-related"/>
</dbReference>
<evidence type="ECO:0000313" key="3">
    <source>
        <dbReference type="EMBL" id="KOA18079.1"/>
    </source>
</evidence>
<dbReference type="InterPro" id="IPR012338">
    <property type="entry name" value="Beta-lactam/transpept-like"/>
</dbReference>
<dbReference type="GO" id="GO:0004180">
    <property type="term" value="F:carboxypeptidase activity"/>
    <property type="evidence" value="ECO:0007669"/>
    <property type="project" value="UniProtKB-KW"/>
</dbReference>
<keyword evidence="1" id="KW-1133">Transmembrane helix</keyword>
<comment type="caution">
    <text evidence="3">The sequence shown here is derived from an EMBL/GenBank/DDBJ whole genome shotgun (WGS) entry which is preliminary data.</text>
</comment>
<evidence type="ECO:0000313" key="4">
    <source>
        <dbReference type="Proteomes" id="UP000037043"/>
    </source>
</evidence>
<dbReference type="AlphaFoldDB" id="A0A0L6Z537"/>
<dbReference type="PANTHER" id="PTHR46825">
    <property type="entry name" value="D-ALANYL-D-ALANINE-CARBOXYPEPTIDASE/ENDOPEPTIDASE AMPH"/>
    <property type="match status" value="1"/>
</dbReference>
<reference evidence="4" key="1">
    <citation type="submission" date="2015-08" db="EMBL/GenBank/DDBJ databases">
        <title>Genome sequence of the strict anaerobe Clostridium homopropionicum LuHBu1 (DSM 5847T).</title>
        <authorList>
            <person name="Poehlein A."/>
            <person name="Beck M."/>
            <person name="Schiel-Bengelsdorf B."/>
            <person name="Bengelsdorf F.R."/>
            <person name="Daniel R."/>
            <person name="Duerre P."/>
        </authorList>
    </citation>
    <scope>NUCLEOTIDE SEQUENCE [LARGE SCALE GENOMIC DNA]</scope>
    <source>
        <strain evidence="4">DSM 5847</strain>
    </source>
</reference>
<feature type="transmembrane region" description="Helical" evidence="1">
    <location>
        <begin position="218"/>
        <end position="235"/>
    </location>
</feature>
<evidence type="ECO:0000259" key="2">
    <source>
        <dbReference type="Pfam" id="PF00144"/>
    </source>
</evidence>
<dbReference type="SUPFAM" id="SSF56601">
    <property type="entry name" value="beta-lactamase/transpeptidase-like"/>
    <property type="match status" value="1"/>
</dbReference>
<dbReference type="InterPro" id="IPR050491">
    <property type="entry name" value="AmpC-like"/>
</dbReference>
<sequence>MINQPLKIINEPGSQVIYSGGGYTLLQLIIEEVTGITFSKYMDKEVLKPLGMENSSYSDDYNKSNMSKAYGYFGQEVPNYNFTEKAAAGLKTTVSDFSKFVLANMDGYNDQVRGGNVLTNKSVDLMHIPVKSDSGLGIFSKELSDGSTFLYHGGDNRGWHSLYGFIPEKREGIVLFTNSDNGIDLRQDIYNFWLEYETGVMPQQYYAMEKSRNLNAKIVITFTVLLAVYILFFIVKLKHGKKLFVTRKGNISLVKFLIRILIPMILAGVIYFISYKMDILPLQGGLKNAVIIIFAWLLVFFVTGFFTKSKKKAKEGIIA</sequence>
<dbReference type="Gene3D" id="3.40.710.10">
    <property type="entry name" value="DD-peptidase/beta-lactamase superfamily"/>
    <property type="match status" value="1"/>
</dbReference>
<keyword evidence="1" id="KW-0812">Transmembrane</keyword>
<name>A0A0L6Z537_9CLOT</name>
<keyword evidence="4" id="KW-1185">Reference proteome</keyword>
<dbReference type="PATRIC" id="fig|1121318.3.peg.3530"/>
<keyword evidence="3" id="KW-0645">Protease</keyword>
<organism evidence="3 4">
    <name type="scientific">Clostridium homopropionicum DSM 5847</name>
    <dbReference type="NCBI Taxonomy" id="1121318"/>
    <lineage>
        <taxon>Bacteria</taxon>
        <taxon>Bacillati</taxon>
        <taxon>Bacillota</taxon>
        <taxon>Clostridia</taxon>
        <taxon>Eubacteriales</taxon>
        <taxon>Clostridiaceae</taxon>
        <taxon>Clostridium</taxon>
    </lineage>
</organism>
<dbReference type="Proteomes" id="UP000037043">
    <property type="component" value="Unassembled WGS sequence"/>
</dbReference>
<keyword evidence="3" id="KW-0121">Carboxypeptidase</keyword>
<dbReference type="Pfam" id="PF00144">
    <property type="entry name" value="Beta-lactamase"/>
    <property type="match status" value="1"/>
</dbReference>
<keyword evidence="1" id="KW-0472">Membrane</keyword>
<feature type="transmembrane region" description="Helical" evidence="1">
    <location>
        <begin position="256"/>
        <end position="274"/>
    </location>
</feature>
<dbReference type="STRING" id="36844.SAMN04488501_11412"/>
<feature type="domain" description="Beta-lactamase-related" evidence="2">
    <location>
        <begin position="9"/>
        <end position="187"/>
    </location>
</feature>
<dbReference type="PANTHER" id="PTHR46825:SF12">
    <property type="entry name" value="PENICILLIN-BINDING PROTEIN 4"/>
    <property type="match status" value="1"/>
</dbReference>
<feature type="transmembrane region" description="Helical" evidence="1">
    <location>
        <begin position="286"/>
        <end position="306"/>
    </location>
</feature>
<protein>
    <submittedName>
        <fullName evidence="3">Beta-lactamase/D-alanine carboxypeptidase</fullName>
    </submittedName>
</protein>
<dbReference type="EMBL" id="LHUR01000047">
    <property type="protein sequence ID" value="KOA18079.1"/>
    <property type="molecule type" value="Genomic_DNA"/>
</dbReference>
<accession>A0A0L6Z537</accession>
<evidence type="ECO:0000256" key="1">
    <source>
        <dbReference type="SAM" id="Phobius"/>
    </source>
</evidence>